<proteinExistence type="predicted"/>
<name>A0ABQ8S8H5_PERAM</name>
<evidence type="ECO:0000313" key="2">
    <source>
        <dbReference type="EMBL" id="KAJ4430035.1"/>
    </source>
</evidence>
<protein>
    <submittedName>
        <fullName evidence="2">Uncharacterized protein</fullName>
    </submittedName>
</protein>
<evidence type="ECO:0000256" key="1">
    <source>
        <dbReference type="SAM" id="MobiDB-lite"/>
    </source>
</evidence>
<reference evidence="2 3" key="1">
    <citation type="journal article" date="2022" name="Allergy">
        <title>Genome assembly and annotation of Periplaneta americana reveal a comprehensive cockroach allergen profile.</title>
        <authorList>
            <person name="Wang L."/>
            <person name="Xiong Q."/>
            <person name="Saelim N."/>
            <person name="Wang L."/>
            <person name="Nong W."/>
            <person name="Wan A.T."/>
            <person name="Shi M."/>
            <person name="Liu X."/>
            <person name="Cao Q."/>
            <person name="Hui J.H.L."/>
            <person name="Sookrung N."/>
            <person name="Leung T.F."/>
            <person name="Tungtrongchitr A."/>
            <person name="Tsui S.K.W."/>
        </authorList>
    </citation>
    <scope>NUCLEOTIDE SEQUENCE [LARGE SCALE GENOMIC DNA]</scope>
    <source>
        <strain evidence="2">PWHHKU_190912</strain>
    </source>
</reference>
<accession>A0ABQ8S8H5</accession>
<feature type="region of interest" description="Disordered" evidence="1">
    <location>
        <begin position="51"/>
        <end position="93"/>
    </location>
</feature>
<sequence>MRLRVTKPVRSWQGAESEAVLEQLTYFISDAVTLLLCLSIIAQVSAPYSSTAIPRDDNSGQENMAEFTEGLGSHRAAKADDDDDDDDDDGDKDRPTVLKIASFPSFFELANVAYNRTMIELCERCGVGERRSVRGVLQGCFRSLITNLNDVIFFDGTLDDKSFSTE</sequence>
<feature type="compositionally biased region" description="Acidic residues" evidence="1">
    <location>
        <begin position="80"/>
        <end position="90"/>
    </location>
</feature>
<evidence type="ECO:0000313" key="3">
    <source>
        <dbReference type="Proteomes" id="UP001148838"/>
    </source>
</evidence>
<organism evidence="2 3">
    <name type="scientific">Periplaneta americana</name>
    <name type="common">American cockroach</name>
    <name type="synonym">Blatta americana</name>
    <dbReference type="NCBI Taxonomy" id="6978"/>
    <lineage>
        <taxon>Eukaryota</taxon>
        <taxon>Metazoa</taxon>
        <taxon>Ecdysozoa</taxon>
        <taxon>Arthropoda</taxon>
        <taxon>Hexapoda</taxon>
        <taxon>Insecta</taxon>
        <taxon>Pterygota</taxon>
        <taxon>Neoptera</taxon>
        <taxon>Polyneoptera</taxon>
        <taxon>Dictyoptera</taxon>
        <taxon>Blattodea</taxon>
        <taxon>Blattoidea</taxon>
        <taxon>Blattidae</taxon>
        <taxon>Blattinae</taxon>
        <taxon>Periplaneta</taxon>
    </lineage>
</organism>
<dbReference type="Proteomes" id="UP001148838">
    <property type="component" value="Unassembled WGS sequence"/>
</dbReference>
<gene>
    <name evidence="2" type="ORF">ANN_22243</name>
</gene>
<dbReference type="EMBL" id="JAJSOF020000033">
    <property type="protein sequence ID" value="KAJ4430035.1"/>
    <property type="molecule type" value="Genomic_DNA"/>
</dbReference>
<keyword evidence="3" id="KW-1185">Reference proteome</keyword>
<comment type="caution">
    <text evidence="2">The sequence shown here is derived from an EMBL/GenBank/DDBJ whole genome shotgun (WGS) entry which is preliminary data.</text>
</comment>